<dbReference type="Gene3D" id="3.40.50.800">
    <property type="entry name" value="Anticodon-binding domain"/>
    <property type="match status" value="1"/>
</dbReference>
<dbReference type="SUPFAM" id="SSF55681">
    <property type="entry name" value="Class II aaRS and biotin synthetases"/>
    <property type="match status" value="1"/>
</dbReference>
<dbReference type="PANTHER" id="PTHR42753:SF2">
    <property type="entry name" value="PROLINE--TRNA LIGASE"/>
    <property type="match status" value="1"/>
</dbReference>
<dbReference type="OrthoDB" id="10267474at2759"/>
<dbReference type="SUPFAM" id="SSF52954">
    <property type="entry name" value="Class II aaRS ABD-related"/>
    <property type="match status" value="1"/>
</dbReference>
<sequence>RSGRDKEGEHGEVVCGDWHVAKEGDQCTECNGTLEAHRAIEVGHIFFLGDKYSRALDLSVLHQGQRDYVQMGCFGIGVSRVLQAAAECSSANGRGLRWPPSIAPYLVSIVPLGENGTRAVDVYKLLDAIEVRGEPVLRGNVMVDDRDYLSAGFRLHDAQLLGIPLTVVLGSRFAELGQVEVQLRMPGTQLLRENIALMASDVTCDEFECKAHVD</sequence>
<evidence type="ECO:0000313" key="3">
    <source>
        <dbReference type="Proteomes" id="UP001150907"/>
    </source>
</evidence>
<dbReference type="InterPro" id="IPR050062">
    <property type="entry name" value="Pro-tRNA_synthetase"/>
</dbReference>
<name>A0A9W8EFV7_9FUNG</name>
<dbReference type="InterPro" id="IPR036621">
    <property type="entry name" value="Anticodon-bd_dom_sf"/>
</dbReference>
<dbReference type="PANTHER" id="PTHR42753">
    <property type="entry name" value="MITOCHONDRIAL RIBOSOME PROTEIN L39/PROLYL-TRNA LIGASE FAMILY MEMBER"/>
    <property type="match status" value="1"/>
</dbReference>
<dbReference type="InterPro" id="IPR045864">
    <property type="entry name" value="aa-tRNA-synth_II/BPL/LPL"/>
</dbReference>
<dbReference type="Gene3D" id="3.30.930.10">
    <property type="entry name" value="Bira Bifunctional Protein, Domain 2"/>
    <property type="match status" value="1"/>
</dbReference>
<dbReference type="Pfam" id="PF03129">
    <property type="entry name" value="HGTP_anticodon"/>
    <property type="match status" value="1"/>
</dbReference>
<comment type="caution">
    <text evidence="2">The sequence shown here is derived from an EMBL/GenBank/DDBJ whole genome shotgun (WGS) entry which is preliminary data.</text>
</comment>
<keyword evidence="3" id="KW-1185">Reference proteome</keyword>
<dbReference type="GO" id="GO:0005739">
    <property type="term" value="C:mitochondrion"/>
    <property type="evidence" value="ECO:0007669"/>
    <property type="project" value="TreeGrafter"/>
</dbReference>
<accession>A0A9W8EFV7</accession>
<reference evidence="2" key="1">
    <citation type="submission" date="2022-07" db="EMBL/GenBank/DDBJ databases">
        <title>Phylogenomic reconstructions and comparative analyses of Kickxellomycotina fungi.</title>
        <authorList>
            <person name="Reynolds N.K."/>
            <person name="Stajich J.E."/>
            <person name="Barry K."/>
            <person name="Grigoriev I.V."/>
            <person name="Crous P."/>
            <person name="Smith M.E."/>
        </authorList>
    </citation>
    <scope>NUCLEOTIDE SEQUENCE</scope>
    <source>
        <strain evidence="2">IMI 214461</strain>
    </source>
</reference>
<protein>
    <recommendedName>
        <fullName evidence="1">Anticodon-binding domain-containing protein</fullName>
    </recommendedName>
</protein>
<dbReference type="AlphaFoldDB" id="A0A9W8EFV7"/>
<feature type="non-terminal residue" evidence="2">
    <location>
        <position position="1"/>
    </location>
</feature>
<dbReference type="GO" id="GO:0006433">
    <property type="term" value="P:prolyl-tRNA aminoacylation"/>
    <property type="evidence" value="ECO:0007669"/>
    <property type="project" value="TreeGrafter"/>
</dbReference>
<evidence type="ECO:0000259" key="1">
    <source>
        <dbReference type="Pfam" id="PF03129"/>
    </source>
</evidence>
<feature type="non-terminal residue" evidence="2">
    <location>
        <position position="214"/>
    </location>
</feature>
<dbReference type="InterPro" id="IPR004154">
    <property type="entry name" value="Anticodon-bd"/>
</dbReference>
<proteinExistence type="predicted"/>
<organism evidence="2 3">
    <name type="scientific">Coemansia thaxteri</name>
    <dbReference type="NCBI Taxonomy" id="2663907"/>
    <lineage>
        <taxon>Eukaryota</taxon>
        <taxon>Fungi</taxon>
        <taxon>Fungi incertae sedis</taxon>
        <taxon>Zoopagomycota</taxon>
        <taxon>Kickxellomycotina</taxon>
        <taxon>Kickxellomycetes</taxon>
        <taxon>Kickxellales</taxon>
        <taxon>Kickxellaceae</taxon>
        <taxon>Coemansia</taxon>
    </lineage>
</organism>
<gene>
    <name evidence="2" type="ORF">H4R26_006202</name>
</gene>
<feature type="domain" description="Anticodon-binding" evidence="1">
    <location>
        <begin position="107"/>
        <end position="189"/>
    </location>
</feature>
<dbReference type="EMBL" id="JANBQF010001819">
    <property type="protein sequence ID" value="KAJ1996445.1"/>
    <property type="molecule type" value="Genomic_DNA"/>
</dbReference>
<evidence type="ECO:0000313" key="2">
    <source>
        <dbReference type="EMBL" id="KAJ1996445.1"/>
    </source>
</evidence>
<dbReference type="Proteomes" id="UP001150907">
    <property type="component" value="Unassembled WGS sequence"/>
</dbReference>
<dbReference type="GO" id="GO:0004827">
    <property type="term" value="F:proline-tRNA ligase activity"/>
    <property type="evidence" value="ECO:0007669"/>
    <property type="project" value="TreeGrafter"/>
</dbReference>